<organism evidence="2 3">
    <name type="scientific">Catenulispora pinistramenti</name>
    <dbReference type="NCBI Taxonomy" id="2705254"/>
    <lineage>
        <taxon>Bacteria</taxon>
        <taxon>Bacillati</taxon>
        <taxon>Actinomycetota</taxon>
        <taxon>Actinomycetes</taxon>
        <taxon>Catenulisporales</taxon>
        <taxon>Catenulisporaceae</taxon>
        <taxon>Catenulispora</taxon>
    </lineage>
</organism>
<evidence type="ECO:0000313" key="2">
    <source>
        <dbReference type="EMBL" id="MBS2546161.1"/>
    </source>
</evidence>
<comment type="caution">
    <text evidence="2">The sequence shown here is derived from an EMBL/GenBank/DDBJ whole genome shotgun (WGS) entry which is preliminary data.</text>
</comment>
<evidence type="ECO:0000256" key="1">
    <source>
        <dbReference type="SAM" id="MobiDB-lite"/>
    </source>
</evidence>
<feature type="region of interest" description="Disordered" evidence="1">
    <location>
        <begin position="372"/>
        <end position="435"/>
    </location>
</feature>
<protein>
    <submittedName>
        <fullName evidence="2">Uncharacterized protein</fullName>
    </submittedName>
</protein>
<reference evidence="2 3" key="1">
    <citation type="submission" date="2020-02" db="EMBL/GenBank/DDBJ databases">
        <title>Acidophilic actinobacteria isolated from forest soil.</title>
        <authorList>
            <person name="Golinska P."/>
        </authorList>
    </citation>
    <scope>NUCLEOTIDE SEQUENCE [LARGE SCALE GENOMIC DNA]</scope>
    <source>
        <strain evidence="2 3">NL8</strain>
    </source>
</reference>
<accession>A0ABS5KKA1</accession>
<dbReference type="EMBL" id="JAAFYZ010000010">
    <property type="protein sequence ID" value="MBS2546161.1"/>
    <property type="molecule type" value="Genomic_DNA"/>
</dbReference>
<feature type="compositionally biased region" description="Acidic residues" evidence="1">
    <location>
        <begin position="424"/>
        <end position="435"/>
    </location>
</feature>
<keyword evidence="3" id="KW-1185">Reference proteome</keyword>
<dbReference type="Proteomes" id="UP000730482">
    <property type="component" value="Unassembled WGS sequence"/>
</dbReference>
<dbReference type="RefSeq" id="WP_212007812.1">
    <property type="nucleotide sequence ID" value="NZ_JAAFYZ010000010.1"/>
</dbReference>
<sequence>MGDPAITGWLGKSGQAFFDALTPYPSMLNTATAAYREIGDAFEIFSSRTRSLQPQFDSLCTQCLSKLQAITTDGGLPETDAKQLIMNPEQLTGNLMAVASHSSLGSDQFLNSAADKIRAHVIDAANLRDGQLATLKSQTTTARKALLDAIHDAAAMASQVTKLAGGKGTNAADFGTRFAAFGGAATDLNLILPGSVGTDLEDGMVLDPAAGPDGVPDWWTSLTDEERQHYWQSNPEIAALLGSVRYYTDGKTPPAVSSPQLAKALKDAYIRPGEESQIDGDGQLSTALDYELDTGLQVGGRWHISKAAGTLSSLMKVLDNPNSDLTPEDQIVAASMATRLWRSILGQDKTGNVGQMLKDNPGRATDLENTLKSAMSSPSGRSIMGDQGDYDWDAATGLPTLPPAPPTNPVNDGIDGGDIGPGDELPELPEIDPLV</sequence>
<proteinExistence type="predicted"/>
<name>A0ABS5KKA1_9ACTN</name>
<gene>
    <name evidence="2" type="ORF">KGQ19_04700</name>
</gene>
<evidence type="ECO:0000313" key="3">
    <source>
        <dbReference type="Proteomes" id="UP000730482"/>
    </source>
</evidence>